<evidence type="ECO:0000313" key="3">
    <source>
        <dbReference type="EMBL" id="RXH73915.1"/>
    </source>
</evidence>
<accession>A0A498HWH5</accession>
<reference evidence="3 4" key="1">
    <citation type="submission" date="2018-10" db="EMBL/GenBank/DDBJ databases">
        <title>A high-quality apple genome assembly.</title>
        <authorList>
            <person name="Hu J."/>
        </authorList>
    </citation>
    <scope>NUCLEOTIDE SEQUENCE [LARGE SCALE GENOMIC DNA]</scope>
    <source>
        <strain evidence="4">cv. HFTH1</strain>
        <tissue evidence="3">Young leaf</tissue>
    </source>
</reference>
<dbReference type="EMBL" id="RDQH01000341">
    <property type="protein sequence ID" value="RXH73915.1"/>
    <property type="molecule type" value="Genomic_DNA"/>
</dbReference>
<dbReference type="InterPro" id="IPR005645">
    <property type="entry name" value="FSH-like_dom"/>
</dbReference>
<dbReference type="Pfam" id="PF03959">
    <property type="entry name" value="FSH1"/>
    <property type="match status" value="1"/>
</dbReference>
<dbReference type="InterPro" id="IPR029058">
    <property type="entry name" value="AB_hydrolase_fold"/>
</dbReference>
<proteinExistence type="predicted"/>
<keyword evidence="4" id="KW-1185">Reference proteome</keyword>
<evidence type="ECO:0000313" key="4">
    <source>
        <dbReference type="Proteomes" id="UP000290289"/>
    </source>
</evidence>
<name>A0A498HWH5_MALDO</name>
<dbReference type="PANTHER" id="PTHR22778:SF51">
    <property type="entry name" value="DIHYDROFOLATE REDUCTASE"/>
    <property type="match status" value="1"/>
</dbReference>
<dbReference type="PANTHER" id="PTHR22778">
    <property type="entry name" value="OVARIAN CANCER GENE-2 PROTEIN-RELATED"/>
    <property type="match status" value="1"/>
</dbReference>
<feature type="region of interest" description="Disordered" evidence="1">
    <location>
        <begin position="43"/>
        <end position="71"/>
    </location>
</feature>
<dbReference type="Gene3D" id="3.40.50.1820">
    <property type="entry name" value="alpha/beta hydrolase"/>
    <property type="match status" value="1"/>
</dbReference>
<dbReference type="AlphaFoldDB" id="A0A498HWH5"/>
<feature type="compositionally biased region" description="Polar residues" evidence="1">
    <location>
        <begin position="43"/>
        <end position="61"/>
    </location>
</feature>
<dbReference type="STRING" id="3750.A0A498HWH5"/>
<protein>
    <recommendedName>
        <fullName evidence="2">Serine hydrolase domain-containing protein</fullName>
    </recommendedName>
</protein>
<evidence type="ECO:0000259" key="2">
    <source>
        <dbReference type="Pfam" id="PF03959"/>
    </source>
</evidence>
<gene>
    <name evidence="3" type="ORF">DVH24_016737</name>
</gene>
<comment type="caution">
    <text evidence="3">The sequence shown here is derived from an EMBL/GenBank/DDBJ whole genome shotgun (WGS) entry which is preliminary data.</text>
</comment>
<evidence type="ECO:0000256" key="1">
    <source>
        <dbReference type="SAM" id="MobiDB-lite"/>
    </source>
</evidence>
<organism evidence="3 4">
    <name type="scientific">Malus domestica</name>
    <name type="common">Apple</name>
    <name type="synonym">Pyrus malus</name>
    <dbReference type="NCBI Taxonomy" id="3750"/>
    <lineage>
        <taxon>Eukaryota</taxon>
        <taxon>Viridiplantae</taxon>
        <taxon>Streptophyta</taxon>
        <taxon>Embryophyta</taxon>
        <taxon>Tracheophyta</taxon>
        <taxon>Spermatophyta</taxon>
        <taxon>Magnoliopsida</taxon>
        <taxon>eudicotyledons</taxon>
        <taxon>Gunneridae</taxon>
        <taxon>Pentapetalae</taxon>
        <taxon>rosids</taxon>
        <taxon>fabids</taxon>
        <taxon>Rosales</taxon>
        <taxon>Rosaceae</taxon>
        <taxon>Amygdaloideae</taxon>
        <taxon>Maleae</taxon>
        <taxon>Malus</taxon>
    </lineage>
</organism>
<dbReference type="Proteomes" id="UP000290289">
    <property type="component" value="Chromosome 15"/>
</dbReference>
<feature type="domain" description="Serine hydrolase" evidence="2">
    <location>
        <begin position="94"/>
        <end position="163"/>
    </location>
</feature>
<sequence>MSSATSNTVVVHVEFERWRFPPDVVNVKTALQPASFKSNQIPHAFHPSSQTTGVAENNNKNLVDRSEYSSSPYSLRKTAKNIGSQGSIEGGGCSRKPRFQCLHGFRTSGQIMRKQVGKWPESVLEKLDMVYLDGPFPAQGKSDIDDIFNPSYYQWFQFNQPGPPPYPWLDSAVARYCLL</sequence>